<accession>A0A978VSZ2</accession>
<organism evidence="2 3">
    <name type="scientific">Ziziphus jujuba var. spinosa</name>
    <dbReference type="NCBI Taxonomy" id="714518"/>
    <lineage>
        <taxon>Eukaryota</taxon>
        <taxon>Viridiplantae</taxon>
        <taxon>Streptophyta</taxon>
        <taxon>Embryophyta</taxon>
        <taxon>Tracheophyta</taxon>
        <taxon>Spermatophyta</taxon>
        <taxon>Magnoliopsida</taxon>
        <taxon>eudicotyledons</taxon>
        <taxon>Gunneridae</taxon>
        <taxon>Pentapetalae</taxon>
        <taxon>rosids</taxon>
        <taxon>fabids</taxon>
        <taxon>Rosales</taxon>
        <taxon>Rhamnaceae</taxon>
        <taxon>Paliureae</taxon>
        <taxon>Ziziphus</taxon>
    </lineage>
</organism>
<dbReference type="EMBL" id="JAEACU010000002">
    <property type="protein sequence ID" value="KAH7541937.1"/>
    <property type="molecule type" value="Genomic_DNA"/>
</dbReference>
<dbReference type="Proteomes" id="UP000813462">
    <property type="component" value="Unassembled WGS sequence"/>
</dbReference>
<evidence type="ECO:0000313" key="2">
    <source>
        <dbReference type="EMBL" id="KAH7541937.1"/>
    </source>
</evidence>
<comment type="caution">
    <text evidence="2">The sequence shown here is derived from an EMBL/GenBank/DDBJ whole genome shotgun (WGS) entry which is preliminary data.</text>
</comment>
<proteinExistence type="predicted"/>
<evidence type="ECO:0000313" key="3">
    <source>
        <dbReference type="Proteomes" id="UP000813462"/>
    </source>
</evidence>
<gene>
    <name evidence="2" type="ORF">FEM48_Zijuj02G0020300</name>
</gene>
<evidence type="ECO:0000256" key="1">
    <source>
        <dbReference type="SAM" id="MobiDB-lite"/>
    </source>
</evidence>
<reference evidence="2" key="1">
    <citation type="journal article" date="2021" name="Front. Plant Sci.">
        <title>Chromosome-Scale Genome Assembly for Chinese Sour Jujube and Insights Into Its Genome Evolution and Domestication Signature.</title>
        <authorList>
            <person name="Shen L.-Y."/>
            <person name="Luo H."/>
            <person name="Wang X.-L."/>
            <person name="Wang X.-M."/>
            <person name="Qiu X.-J."/>
            <person name="Liu H."/>
            <person name="Zhou S.-S."/>
            <person name="Jia K.-H."/>
            <person name="Nie S."/>
            <person name="Bao Y.-T."/>
            <person name="Zhang R.-G."/>
            <person name="Yun Q.-Z."/>
            <person name="Chai Y.-H."/>
            <person name="Lu J.-Y."/>
            <person name="Li Y."/>
            <person name="Zhao S.-W."/>
            <person name="Mao J.-F."/>
            <person name="Jia S.-G."/>
            <person name="Mao Y.-M."/>
        </authorList>
    </citation>
    <scope>NUCLEOTIDE SEQUENCE</scope>
    <source>
        <strain evidence="2">AT0</strain>
        <tissue evidence="2">Leaf</tissue>
    </source>
</reference>
<dbReference type="AlphaFoldDB" id="A0A978VSZ2"/>
<feature type="compositionally biased region" description="Basic residues" evidence="1">
    <location>
        <begin position="1"/>
        <end position="18"/>
    </location>
</feature>
<feature type="region of interest" description="Disordered" evidence="1">
    <location>
        <begin position="1"/>
        <end position="36"/>
    </location>
</feature>
<name>A0A978VSZ2_ZIZJJ</name>
<sequence>MRAARKNQKRFAYRRGRSKWQPFKTKDTGGNKRGNQGLCVLKKKKRGQVYRHSEGLGLFQVTDHLVLDKGVWGG</sequence>
<protein>
    <submittedName>
        <fullName evidence="2">Uncharacterized protein</fullName>
    </submittedName>
</protein>